<feature type="domain" description="USP" evidence="9">
    <location>
        <begin position="37"/>
        <end position="527"/>
    </location>
</feature>
<organism evidence="10 11">
    <name type="scientific">Anaeramoeba flamelloides</name>
    <dbReference type="NCBI Taxonomy" id="1746091"/>
    <lineage>
        <taxon>Eukaryota</taxon>
        <taxon>Metamonada</taxon>
        <taxon>Anaeramoebidae</taxon>
        <taxon>Anaeramoeba</taxon>
    </lineage>
</organism>
<evidence type="ECO:0000256" key="8">
    <source>
        <dbReference type="SAM" id="MobiDB-lite"/>
    </source>
</evidence>
<dbReference type="Gene3D" id="3.90.70.10">
    <property type="entry name" value="Cysteine proteinases"/>
    <property type="match status" value="1"/>
</dbReference>
<evidence type="ECO:0000313" key="10">
    <source>
        <dbReference type="EMBL" id="KAJ6226033.1"/>
    </source>
</evidence>
<keyword evidence="4 7" id="KW-0833">Ubl conjugation pathway</keyword>
<evidence type="ECO:0000256" key="1">
    <source>
        <dbReference type="ARBA" id="ARBA00000707"/>
    </source>
</evidence>
<dbReference type="GO" id="GO:0016787">
    <property type="term" value="F:hydrolase activity"/>
    <property type="evidence" value="ECO:0007669"/>
    <property type="project" value="UniProtKB-KW"/>
</dbReference>
<dbReference type="EMBL" id="JAOAOG010000346">
    <property type="protein sequence ID" value="KAJ6226033.1"/>
    <property type="molecule type" value="Genomic_DNA"/>
</dbReference>
<evidence type="ECO:0000259" key="9">
    <source>
        <dbReference type="PROSITE" id="PS50235"/>
    </source>
</evidence>
<comment type="caution">
    <text evidence="10">The sequence shown here is derived from an EMBL/GenBank/DDBJ whole genome shotgun (WGS) entry which is preliminary data.</text>
</comment>
<evidence type="ECO:0000256" key="5">
    <source>
        <dbReference type="ARBA" id="ARBA00022801"/>
    </source>
</evidence>
<evidence type="ECO:0000313" key="11">
    <source>
        <dbReference type="Proteomes" id="UP001150062"/>
    </source>
</evidence>
<dbReference type="PROSITE" id="PS00972">
    <property type="entry name" value="USP_1"/>
    <property type="match status" value="1"/>
</dbReference>
<accession>A0ABQ8X0B6</accession>
<dbReference type="PROSITE" id="PS50235">
    <property type="entry name" value="USP_3"/>
    <property type="match status" value="1"/>
</dbReference>
<name>A0ABQ8X0B6_9EUKA</name>
<dbReference type="InterPro" id="IPR001394">
    <property type="entry name" value="Peptidase_C19_UCH"/>
</dbReference>
<dbReference type="InterPro" id="IPR018200">
    <property type="entry name" value="USP_CS"/>
</dbReference>
<keyword evidence="6 7" id="KW-0788">Thiol protease</keyword>
<dbReference type="PROSITE" id="PS00973">
    <property type="entry name" value="USP_2"/>
    <property type="match status" value="1"/>
</dbReference>
<evidence type="ECO:0000256" key="7">
    <source>
        <dbReference type="RuleBase" id="RU366025"/>
    </source>
</evidence>
<dbReference type="PANTHER" id="PTHR24006:SF888">
    <property type="entry name" value="UBIQUITIN CARBOXYL-TERMINAL HYDROLASE 30"/>
    <property type="match status" value="1"/>
</dbReference>
<dbReference type="SUPFAM" id="SSF54001">
    <property type="entry name" value="Cysteine proteinases"/>
    <property type="match status" value="1"/>
</dbReference>
<evidence type="ECO:0000256" key="3">
    <source>
        <dbReference type="ARBA" id="ARBA00022670"/>
    </source>
</evidence>
<evidence type="ECO:0000256" key="2">
    <source>
        <dbReference type="ARBA" id="ARBA00009085"/>
    </source>
</evidence>
<comment type="similarity">
    <text evidence="2 7">Belongs to the peptidase C19 family.</text>
</comment>
<dbReference type="InterPro" id="IPR038765">
    <property type="entry name" value="Papain-like_cys_pep_sf"/>
</dbReference>
<dbReference type="PANTHER" id="PTHR24006">
    <property type="entry name" value="UBIQUITIN CARBOXYL-TERMINAL HYDROLASE"/>
    <property type="match status" value="1"/>
</dbReference>
<comment type="catalytic activity">
    <reaction evidence="1 7">
        <text>Thiol-dependent hydrolysis of ester, thioester, amide, peptide and isopeptide bonds formed by the C-terminal Gly of ubiquitin (a 76-residue protein attached to proteins as an intracellular targeting signal).</text>
        <dbReference type="EC" id="3.4.19.12"/>
    </reaction>
</comment>
<gene>
    <name evidence="10" type="ORF">M0813_01001</name>
</gene>
<dbReference type="EC" id="3.4.19.12" evidence="7"/>
<evidence type="ECO:0000256" key="4">
    <source>
        <dbReference type="ARBA" id="ARBA00022786"/>
    </source>
</evidence>
<keyword evidence="5 7" id="KW-0378">Hydrolase</keyword>
<feature type="region of interest" description="Disordered" evidence="8">
    <location>
        <begin position="374"/>
        <end position="406"/>
    </location>
</feature>
<proteinExistence type="inferred from homology"/>
<sequence length="527" mass="60039">MNYFSDLVFSTNTKQTKTKEYFNFIKNFEKSKQVHVYGIPNYGNTCFVNSLLQAFSSSDHLYNYLKSCKIYKTPYHDLLFLAVSNLRVPISQKTALNLQNVITNLLKGETMNFLYGQHDPHELLMSLLSLLQDERTTHRTISSPLHNPKLVGFGSTLRLIERYGDIETKFGSIPYQFSRSGTNHLGPLHFTSSSTLQCKECLKIGTTRFSSQTNLSLALPEENSKKRNKAIRLTDLLDNYFQDAFIPDVICHHCSLLNTLNLLKAEKRKNKNKKSDCSQIDQWCQRIESLLSAGHSAKNSLLDQCKIPVHVVKQNMKQIHSIRSSPELLCIQIRRNVILPKRGVQVKIQTPISFPFILDLEKYLLAKKIPITSNVNKKNSNKPKKEKGNGNENEYGNGQKKENGNEKIEKNQKINGNKQIFNLNGSLDSFASCIELSSFSTFSNPKSKAKYSLCSVIRHIGSSPQSGHYVCYRKVTPNLNIKENILDISQDRSNTSWVFISDTDTYPVSKSDVLACNQAYMLFYEKI</sequence>
<dbReference type="Pfam" id="PF00443">
    <property type="entry name" value="UCH"/>
    <property type="match status" value="1"/>
</dbReference>
<keyword evidence="3 7" id="KW-0645">Protease</keyword>
<keyword evidence="11" id="KW-1185">Reference proteome</keyword>
<dbReference type="InterPro" id="IPR028889">
    <property type="entry name" value="USP"/>
</dbReference>
<reference evidence="10" key="1">
    <citation type="submission" date="2022-08" db="EMBL/GenBank/DDBJ databases">
        <title>Novel sulfate-reducing endosymbionts in the free-living metamonad Anaeramoeba.</title>
        <authorList>
            <person name="Jerlstrom-Hultqvist J."/>
            <person name="Cepicka I."/>
            <person name="Gallot-Lavallee L."/>
            <person name="Salas-Leiva D."/>
            <person name="Curtis B.A."/>
            <person name="Zahonova K."/>
            <person name="Pipaliya S."/>
            <person name="Dacks J."/>
            <person name="Roger A.J."/>
        </authorList>
    </citation>
    <scope>NUCLEOTIDE SEQUENCE</scope>
    <source>
        <strain evidence="10">Schooner1</strain>
    </source>
</reference>
<dbReference type="InterPro" id="IPR050164">
    <property type="entry name" value="Peptidase_C19"/>
</dbReference>
<protein>
    <recommendedName>
        <fullName evidence="7">Ubiquitin carboxyl-terminal hydrolase</fullName>
        <ecNumber evidence="7">3.4.19.12</ecNumber>
    </recommendedName>
</protein>
<evidence type="ECO:0000256" key="6">
    <source>
        <dbReference type="ARBA" id="ARBA00022807"/>
    </source>
</evidence>
<dbReference type="Proteomes" id="UP001150062">
    <property type="component" value="Unassembled WGS sequence"/>
</dbReference>